<gene>
    <name evidence="3" type="ORF">SAMN05216388_103627</name>
</gene>
<sequence>MDPEDVRQDWVDRSEKYSPTYYAEIGPNEVSETLADVLSHYCTDDAKILEVGCGCGRHLEHLRRNGFENLAGVDINEDAFDVMADHYPRLAETGTFHTGALEDLLPEFEDGAFDAIYTVETLQHVHPEDVWVFDEFQRLTTDLLVTAENEGNSPNRGRGETDVSYVDDEFPLYHRDWKAVFSDRGFAQLIREPTERDTIRVFRVL</sequence>
<evidence type="ECO:0000313" key="3">
    <source>
        <dbReference type="EMBL" id="SEP13682.1"/>
    </source>
</evidence>
<evidence type="ECO:0000259" key="2">
    <source>
        <dbReference type="Pfam" id="PF13649"/>
    </source>
</evidence>
<feature type="domain" description="Methyltransferase" evidence="2">
    <location>
        <begin position="48"/>
        <end position="140"/>
    </location>
</feature>
<dbReference type="Gene3D" id="3.40.50.150">
    <property type="entry name" value="Vaccinia Virus protein VP39"/>
    <property type="match status" value="1"/>
</dbReference>
<dbReference type="InterPro" id="IPR041698">
    <property type="entry name" value="Methyltransf_25"/>
</dbReference>
<dbReference type="GO" id="GO:0008168">
    <property type="term" value="F:methyltransferase activity"/>
    <property type="evidence" value="ECO:0007669"/>
    <property type="project" value="UniProtKB-KW"/>
</dbReference>
<organism evidence="3 4">
    <name type="scientific">Halorientalis persicus</name>
    <dbReference type="NCBI Taxonomy" id="1367881"/>
    <lineage>
        <taxon>Archaea</taxon>
        <taxon>Methanobacteriati</taxon>
        <taxon>Methanobacteriota</taxon>
        <taxon>Stenosarchaea group</taxon>
        <taxon>Halobacteria</taxon>
        <taxon>Halobacteriales</taxon>
        <taxon>Haloarculaceae</taxon>
        <taxon>Halorientalis</taxon>
    </lineage>
</organism>
<dbReference type="RefSeq" id="WP_092664017.1">
    <property type="nucleotide sequence ID" value="NZ_FOCX01000036.1"/>
</dbReference>
<name>A0A1H8VDZ6_9EURY</name>
<keyword evidence="4" id="KW-1185">Reference proteome</keyword>
<dbReference type="Pfam" id="PF13649">
    <property type="entry name" value="Methyltransf_25"/>
    <property type="match status" value="1"/>
</dbReference>
<dbReference type="PANTHER" id="PTHR43861">
    <property type="entry name" value="TRANS-ACONITATE 2-METHYLTRANSFERASE-RELATED"/>
    <property type="match status" value="1"/>
</dbReference>
<keyword evidence="1 3" id="KW-0808">Transferase</keyword>
<accession>A0A1H8VDZ6</accession>
<dbReference type="InterPro" id="IPR029063">
    <property type="entry name" value="SAM-dependent_MTases_sf"/>
</dbReference>
<keyword evidence="3" id="KW-0489">Methyltransferase</keyword>
<protein>
    <submittedName>
        <fullName evidence="3">Methyltransferase domain-containing protein</fullName>
    </submittedName>
</protein>
<dbReference type="AlphaFoldDB" id="A0A1H8VDZ6"/>
<evidence type="ECO:0000256" key="1">
    <source>
        <dbReference type="ARBA" id="ARBA00022679"/>
    </source>
</evidence>
<dbReference type="Proteomes" id="UP000198775">
    <property type="component" value="Unassembled WGS sequence"/>
</dbReference>
<evidence type="ECO:0000313" key="4">
    <source>
        <dbReference type="Proteomes" id="UP000198775"/>
    </source>
</evidence>
<dbReference type="SUPFAM" id="SSF53335">
    <property type="entry name" value="S-adenosyl-L-methionine-dependent methyltransferases"/>
    <property type="match status" value="1"/>
</dbReference>
<dbReference type="EMBL" id="FOCX01000036">
    <property type="protein sequence ID" value="SEP13682.1"/>
    <property type="molecule type" value="Genomic_DNA"/>
</dbReference>
<reference evidence="4" key="1">
    <citation type="submission" date="2016-10" db="EMBL/GenBank/DDBJ databases">
        <authorList>
            <person name="Varghese N."/>
            <person name="Submissions S."/>
        </authorList>
    </citation>
    <scope>NUCLEOTIDE SEQUENCE [LARGE SCALE GENOMIC DNA]</scope>
    <source>
        <strain evidence="4">IBRC-M 10043</strain>
    </source>
</reference>
<dbReference type="CDD" id="cd02440">
    <property type="entry name" value="AdoMet_MTases"/>
    <property type="match status" value="1"/>
</dbReference>
<dbReference type="OrthoDB" id="6243at2157"/>
<dbReference type="GO" id="GO:0032259">
    <property type="term" value="P:methylation"/>
    <property type="evidence" value="ECO:0007669"/>
    <property type="project" value="UniProtKB-KW"/>
</dbReference>
<proteinExistence type="predicted"/>